<keyword evidence="1" id="KW-1133">Transmembrane helix</keyword>
<feature type="transmembrane region" description="Helical" evidence="1">
    <location>
        <begin position="20"/>
        <end position="42"/>
    </location>
</feature>
<comment type="caution">
    <text evidence="2">The sequence shown here is derived from an EMBL/GenBank/DDBJ whole genome shotgun (WGS) entry which is preliminary data.</text>
</comment>
<name>A0A4Y9ZCM1_9AGAM</name>
<dbReference type="EMBL" id="SEOQ01000039">
    <property type="protein sequence ID" value="TFY71737.1"/>
    <property type="molecule type" value="Genomic_DNA"/>
</dbReference>
<dbReference type="AlphaFoldDB" id="A0A4Y9ZCM1"/>
<keyword evidence="1" id="KW-0812">Transmembrane</keyword>
<feature type="transmembrane region" description="Helical" evidence="1">
    <location>
        <begin position="133"/>
        <end position="160"/>
    </location>
</feature>
<reference evidence="2 3" key="1">
    <citation type="submission" date="2019-02" db="EMBL/GenBank/DDBJ databases">
        <title>Genome sequencing of the rare red list fungi Dentipellis fragilis.</title>
        <authorList>
            <person name="Buettner E."/>
            <person name="Kellner H."/>
        </authorList>
    </citation>
    <scope>NUCLEOTIDE SEQUENCE [LARGE SCALE GENOMIC DNA]</scope>
    <source>
        <strain evidence="2 3">DSM 105465</strain>
    </source>
</reference>
<gene>
    <name evidence="2" type="ORF">EVG20_g1279</name>
</gene>
<keyword evidence="1" id="KW-0472">Membrane</keyword>
<feature type="transmembrane region" description="Helical" evidence="1">
    <location>
        <begin position="54"/>
        <end position="72"/>
    </location>
</feature>
<organism evidence="2 3">
    <name type="scientific">Dentipellis fragilis</name>
    <dbReference type="NCBI Taxonomy" id="205917"/>
    <lineage>
        <taxon>Eukaryota</taxon>
        <taxon>Fungi</taxon>
        <taxon>Dikarya</taxon>
        <taxon>Basidiomycota</taxon>
        <taxon>Agaricomycotina</taxon>
        <taxon>Agaricomycetes</taxon>
        <taxon>Russulales</taxon>
        <taxon>Hericiaceae</taxon>
        <taxon>Dentipellis</taxon>
    </lineage>
</organism>
<dbReference type="OrthoDB" id="3250682at2759"/>
<protein>
    <submittedName>
        <fullName evidence="2">Uncharacterized protein</fullName>
    </submittedName>
</protein>
<feature type="transmembrane region" description="Helical" evidence="1">
    <location>
        <begin position="172"/>
        <end position="198"/>
    </location>
</feature>
<dbReference type="Proteomes" id="UP000298327">
    <property type="component" value="Unassembled WGS sequence"/>
</dbReference>
<feature type="transmembrane region" description="Helical" evidence="1">
    <location>
        <begin position="92"/>
        <end position="112"/>
    </location>
</feature>
<keyword evidence="3" id="KW-1185">Reference proteome</keyword>
<accession>A0A4Y9ZCM1</accession>
<sequence length="326" mass="36348">MANSVPFDVAMLYGILFEATLYGLYLAIFSATLYVLFIPLTSPRQSRQQNVNKILVVTTFALFASITTHYCTNMARMYGAYVTHLAEPSGPLLYFAQLSSPLTLTWAACYIFEATINDGLTVYRLFVVWGNNYFVCIPPTITLLGMLVSGLGTVAAFANIPPGADIWTNAAGTWLTCSFVLGLTTNVLAVSLIGYRILIRDRKLSNMGTGSLKNVVVVIIESAALYRHDEQRHQDHQPLSLAHPLEHGLGILQHRQPDHRNRVTSTHLRVGWVRHFKPMTTSSHVNAPTTSGMYPMRVQVTTDREEYDTEASIVKSADKFGREENW</sequence>
<evidence type="ECO:0000313" key="3">
    <source>
        <dbReference type="Proteomes" id="UP000298327"/>
    </source>
</evidence>
<dbReference type="STRING" id="205917.A0A4Y9ZCM1"/>
<evidence type="ECO:0000256" key="1">
    <source>
        <dbReference type="SAM" id="Phobius"/>
    </source>
</evidence>
<proteinExistence type="predicted"/>
<evidence type="ECO:0000313" key="2">
    <source>
        <dbReference type="EMBL" id="TFY71737.1"/>
    </source>
</evidence>